<organism evidence="2 3">
    <name type="scientific">Rotaria magnacalcarata</name>
    <dbReference type="NCBI Taxonomy" id="392030"/>
    <lineage>
        <taxon>Eukaryota</taxon>
        <taxon>Metazoa</taxon>
        <taxon>Spiralia</taxon>
        <taxon>Gnathifera</taxon>
        <taxon>Rotifera</taxon>
        <taxon>Eurotatoria</taxon>
        <taxon>Bdelloidea</taxon>
        <taxon>Philodinida</taxon>
        <taxon>Philodinidae</taxon>
        <taxon>Rotaria</taxon>
    </lineage>
</organism>
<comment type="caution">
    <text evidence="2">The sequence shown here is derived from an EMBL/GenBank/DDBJ whole genome shotgun (WGS) entry which is preliminary data.</text>
</comment>
<feature type="non-terminal residue" evidence="2">
    <location>
        <position position="81"/>
    </location>
</feature>
<gene>
    <name evidence="2" type="ORF">GIL414_LOCUS49976</name>
</gene>
<evidence type="ECO:0000313" key="3">
    <source>
        <dbReference type="Proteomes" id="UP000681720"/>
    </source>
</evidence>
<proteinExistence type="predicted"/>
<dbReference type="AlphaFoldDB" id="A0A8S3BUG1"/>
<sequence length="81" mass="9179">WVTVDAHLTVEGHLPQLIPLSYIDHVYIPKNLYESFSDDTRKAINANFKRNCTIVPFDGEANQSRGPHGPIPKSKSRADYQ</sequence>
<dbReference type="Proteomes" id="UP000681720">
    <property type="component" value="Unassembled WGS sequence"/>
</dbReference>
<reference evidence="2" key="1">
    <citation type="submission" date="2021-02" db="EMBL/GenBank/DDBJ databases">
        <authorList>
            <person name="Nowell W R."/>
        </authorList>
    </citation>
    <scope>NUCLEOTIDE SEQUENCE</scope>
</reference>
<dbReference type="EMBL" id="CAJOBJ010165488">
    <property type="protein sequence ID" value="CAF4862878.1"/>
    <property type="molecule type" value="Genomic_DNA"/>
</dbReference>
<protein>
    <submittedName>
        <fullName evidence="2">Uncharacterized protein</fullName>
    </submittedName>
</protein>
<evidence type="ECO:0000256" key="1">
    <source>
        <dbReference type="SAM" id="MobiDB-lite"/>
    </source>
</evidence>
<feature type="region of interest" description="Disordered" evidence="1">
    <location>
        <begin position="57"/>
        <end position="81"/>
    </location>
</feature>
<evidence type="ECO:0000313" key="2">
    <source>
        <dbReference type="EMBL" id="CAF4862878.1"/>
    </source>
</evidence>
<name>A0A8S3BUG1_9BILA</name>
<accession>A0A8S3BUG1</accession>
<feature type="non-terminal residue" evidence="2">
    <location>
        <position position="1"/>
    </location>
</feature>